<dbReference type="Pfam" id="PF00373">
    <property type="entry name" value="FERM_M"/>
    <property type="match status" value="1"/>
</dbReference>
<dbReference type="InterPro" id="IPR000299">
    <property type="entry name" value="FERM_domain"/>
</dbReference>
<feature type="compositionally biased region" description="Polar residues" evidence="1">
    <location>
        <begin position="154"/>
        <end position="165"/>
    </location>
</feature>
<feature type="domain" description="FERM" evidence="3">
    <location>
        <begin position="231"/>
        <end position="519"/>
    </location>
</feature>
<name>A0A2P6NC18_9EUKA</name>
<dbReference type="Gene3D" id="1.20.80.10">
    <property type="match status" value="1"/>
</dbReference>
<dbReference type="SMART" id="SM00248">
    <property type="entry name" value="ANK"/>
    <property type="match status" value="8"/>
</dbReference>
<dbReference type="PROSITE" id="PS01159">
    <property type="entry name" value="WW_DOMAIN_1"/>
    <property type="match status" value="1"/>
</dbReference>
<feature type="compositionally biased region" description="Polar residues" evidence="1">
    <location>
        <begin position="20"/>
        <end position="39"/>
    </location>
</feature>
<evidence type="ECO:0000259" key="3">
    <source>
        <dbReference type="PROSITE" id="PS50057"/>
    </source>
</evidence>
<dbReference type="InParanoid" id="A0A2P6NC18"/>
<dbReference type="SMART" id="SM00456">
    <property type="entry name" value="WW"/>
    <property type="match status" value="1"/>
</dbReference>
<dbReference type="InterPro" id="IPR002110">
    <property type="entry name" value="Ankyrin_rpt"/>
</dbReference>
<reference evidence="4 5" key="1">
    <citation type="journal article" date="2018" name="Genome Biol. Evol.">
        <title>Multiple Roots of Fruiting Body Formation in Amoebozoa.</title>
        <authorList>
            <person name="Hillmann F."/>
            <person name="Forbes G."/>
            <person name="Novohradska S."/>
            <person name="Ferling I."/>
            <person name="Riege K."/>
            <person name="Groth M."/>
            <person name="Westermann M."/>
            <person name="Marz M."/>
            <person name="Spaller T."/>
            <person name="Winckler T."/>
            <person name="Schaap P."/>
            <person name="Glockner G."/>
        </authorList>
    </citation>
    <scope>NUCLEOTIDE SEQUENCE [LARGE SCALE GENOMIC DNA]</scope>
    <source>
        <strain evidence="4 5">Jena</strain>
    </source>
</reference>
<dbReference type="SMART" id="SM00368">
    <property type="entry name" value="LRR_RI"/>
    <property type="match status" value="5"/>
</dbReference>
<dbReference type="Pfam" id="PF00397">
    <property type="entry name" value="WW"/>
    <property type="match status" value="1"/>
</dbReference>
<organism evidence="4 5">
    <name type="scientific">Planoprotostelium fungivorum</name>
    <dbReference type="NCBI Taxonomy" id="1890364"/>
    <lineage>
        <taxon>Eukaryota</taxon>
        <taxon>Amoebozoa</taxon>
        <taxon>Evosea</taxon>
        <taxon>Variosea</taxon>
        <taxon>Cavosteliida</taxon>
        <taxon>Cavosteliaceae</taxon>
        <taxon>Planoprotostelium</taxon>
    </lineage>
</organism>
<evidence type="ECO:0000256" key="1">
    <source>
        <dbReference type="SAM" id="MobiDB-lite"/>
    </source>
</evidence>
<gene>
    <name evidence="4" type="ORF">PROFUN_10935</name>
</gene>
<dbReference type="PANTHER" id="PTHR24112">
    <property type="entry name" value="LEUCINE-RICH REPEAT, ISOFORM F-RELATED"/>
    <property type="match status" value="1"/>
</dbReference>
<dbReference type="InterPro" id="IPR019748">
    <property type="entry name" value="FERM_central"/>
</dbReference>
<dbReference type="Gene3D" id="3.80.10.10">
    <property type="entry name" value="Ribonuclease Inhibitor"/>
    <property type="match status" value="3"/>
</dbReference>
<dbReference type="InterPro" id="IPR036020">
    <property type="entry name" value="WW_dom_sf"/>
</dbReference>
<dbReference type="SUPFAM" id="SSF52047">
    <property type="entry name" value="RNI-like"/>
    <property type="match status" value="2"/>
</dbReference>
<feature type="region of interest" description="Disordered" evidence="1">
    <location>
        <begin position="145"/>
        <end position="189"/>
    </location>
</feature>
<dbReference type="PROSITE" id="PS50020">
    <property type="entry name" value="WW_DOMAIN_2"/>
    <property type="match status" value="1"/>
</dbReference>
<feature type="region of interest" description="Disordered" evidence="1">
    <location>
        <begin position="20"/>
        <end position="58"/>
    </location>
</feature>
<evidence type="ECO:0000259" key="2">
    <source>
        <dbReference type="PROSITE" id="PS50020"/>
    </source>
</evidence>
<dbReference type="InterPro" id="IPR019749">
    <property type="entry name" value="Band_41_domain"/>
</dbReference>
<evidence type="ECO:0000313" key="5">
    <source>
        <dbReference type="Proteomes" id="UP000241769"/>
    </source>
</evidence>
<dbReference type="EMBL" id="MDYQ01000123">
    <property type="protein sequence ID" value="PRP81495.1"/>
    <property type="molecule type" value="Genomic_DNA"/>
</dbReference>
<proteinExistence type="predicted"/>
<dbReference type="PROSITE" id="PS50057">
    <property type="entry name" value="FERM_3"/>
    <property type="match status" value="1"/>
</dbReference>
<dbReference type="InterPro" id="IPR032675">
    <property type="entry name" value="LRR_dom_sf"/>
</dbReference>
<dbReference type="Pfam" id="PF12796">
    <property type="entry name" value="Ank_2"/>
    <property type="match status" value="1"/>
</dbReference>
<sequence length="1771" mass="198470">MQQSLDEIDELLDSLKTINTKKIAGSQSAREPSVTSRSQSGEREDEESAYRSSDIPRALLQPSISEPSFDEFSPALSIQTTIRQRQPSGIQFDQPPSMPNLNISQLNAYAEDSSNYESPEWREVVSKTTGKVYYQNLTTRKTQWDKPESLMRVPSTTSQGSQTDRPYSAATPREEEGSREGSLAGNRSQSFNIMTPKSGGLISPRPVVVDPDPQRDIIIIVKSQSVGKMILNISVELVDGSISKKLPVTDDITVLSLIQMFAQKTDLWQYQYFQLAAVNPDNTERWLTFSRTLAEERVTEQSRLVLKVKHWKTPAKIIDPRAVHMIYLQLKRNILDGYFVIPEGLSLELGALQLIETYGAFDPLKHVPGVFGPQDLPKFIPSHVLTSGGQSFTSMEKRLLHSYAYASKNPLGETEAQLKYIDTARGNVFYGITFFHVREDEGRRLGVMETGFCITKKGQKLLFDYYHFEEIASWSQTAVGIEIRISNPEKKPLFNLVTSEGKNISELLTEYYLLYLREDDNELLNCTIPMVIPQQDLPDPSLYQPTRVEKVLTDTFMSRLEHLKMTYLEKSTKTDGGIPQVLYQIQSVLDEDSDFNTLDLSYLVVEDTKLDTLTAAINDAMTYTARDKGRFRENLKILRLNLRKLEVAGTEFGIRNISKLVMACTTVVELNISGLCMGISGVKDISTTLQMNRSIMKLDASGNDLGEKGLPILFQAIQDHVSNYTHIDVSDNNLDDKCMDTICTFVSKHPYAIGLSIAHNKFRDESLLKLATSLRKTIQKVMEHLDISGTMYGSQSLKELLAYIQVDPRFNSLHMADTEMNLKFLAAFGTSVVASTVHQMKSINLSRTQIPSKQLKEFLNLLVGHRSLEELYLADLTIKGKGGELIEKIITSSRTLETLDLSKCNLPKNVITSILHATKQSPSLKKLILRDNEQIGHGDNDKEIEDLLTVTTKLEELDITRCSLSTSSSFAAIIRGMTNTRVKRLKLGGNKANKSLIKIAEVLSSNPNIREMSLRYIDVSKKEALAFLHAINASTCRLRLLDLRNNNLDIRDFVEATGALPAALVRLSCRHGRWLAENLNKTPAELKKIFEDLSVPIEESHRFITTRVVATLSLALHGKQKLFAMGLNDPFFAGLRRVMSNGIISSQDVTKVILQRVMEDESPDIKRRQFAVLRLTCKLWKDILDSLTDWLTYTDLLMAAQGHVESLRFLLTRSDPHLDPSAYENHAIRWTAKEGHSETVQLLMSDSRVDPSALHNEAITYAASEGHYETVQLLMSDPRVDPSAPENLPILQAACNDHTEIVRLLLSDPRVDPSAQRNEALIRSARKDRTRIVQLLLSDPRVDPSARDNKAIRGAASKGRIEVVRLLLSDPRVDPSARDNEAIRGAAREGHIGVVRILLSDPRVDPSARNNEVIRRAAENGHREAVQQLLLSRHTQSAPKTLGTGDASSRTISNVTMGDVYDNFTGPPLSLEEFNIVCTPQLPPIVSPLEDAASDPTPTPLLLDAFLRRHLGSPALSESVPSSPEAFNFSTPQFTPQYTPHIDNQLSEPARTISTPQLDHIDLTPNEEGATLRDVEPNPLSDEVDDIFTVAHVKNCYHSIQYLNKNPTLKKDNRKKKVQPKDITIPNQSVGACLSALSLDDRTGKMRNSKIRFNPCHRFSIYTCELETSETENKSTAELLMKGELHEVQLALIGYREERDSFYVDYHKSGLGGVTIGLYCCNDPNCRRKVPESGHKIIIENDSKGIKGAYAFEALEGRRSKTKKQRTSDEY</sequence>
<dbReference type="InterPro" id="IPR035963">
    <property type="entry name" value="FERM_2"/>
</dbReference>
<protein>
    <submittedName>
        <fullName evidence="4">Putative ankyrin</fullName>
    </submittedName>
</protein>
<evidence type="ECO:0000313" key="4">
    <source>
        <dbReference type="EMBL" id="PRP81495.1"/>
    </source>
</evidence>
<dbReference type="CDD" id="cd14473">
    <property type="entry name" value="FERM_B-lobe"/>
    <property type="match status" value="1"/>
</dbReference>
<dbReference type="InterPro" id="IPR036770">
    <property type="entry name" value="Ankyrin_rpt-contain_sf"/>
</dbReference>
<feature type="domain" description="WW" evidence="2">
    <location>
        <begin position="119"/>
        <end position="149"/>
    </location>
</feature>
<dbReference type="Proteomes" id="UP000241769">
    <property type="component" value="Unassembled WGS sequence"/>
</dbReference>
<keyword evidence="5" id="KW-1185">Reference proteome</keyword>
<dbReference type="InterPro" id="IPR051279">
    <property type="entry name" value="PP1-Reg/Actin-Interact_Protein"/>
</dbReference>
<dbReference type="Gene3D" id="2.20.70.10">
    <property type="match status" value="1"/>
</dbReference>
<dbReference type="InterPro" id="IPR001202">
    <property type="entry name" value="WW_dom"/>
</dbReference>
<dbReference type="Gene3D" id="1.25.40.20">
    <property type="entry name" value="Ankyrin repeat-containing domain"/>
    <property type="match status" value="3"/>
</dbReference>
<accession>A0A2P6NC18</accession>
<dbReference type="InterPro" id="IPR014352">
    <property type="entry name" value="FERM/acyl-CoA-bd_prot_sf"/>
</dbReference>
<dbReference type="InterPro" id="IPR011993">
    <property type="entry name" value="PH-like_dom_sf"/>
</dbReference>
<dbReference type="SUPFAM" id="SSF51045">
    <property type="entry name" value="WW domain"/>
    <property type="match status" value="1"/>
</dbReference>
<dbReference type="SUPFAM" id="SSF47031">
    <property type="entry name" value="Second domain of FERM"/>
    <property type="match status" value="1"/>
</dbReference>
<dbReference type="OrthoDB" id="120976at2759"/>
<comment type="caution">
    <text evidence="4">The sequence shown here is derived from an EMBL/GenBank/DDBJ whole genome shotgun (WGS) entry which is preliminary data.</text>
</comment>
<dbReference type="CDD" id="cd00201">
    <property type="entry name" value="WW"/>
    <property type="match status" value="1"/>
</dbReference>
<dbReference type="Gene3D" id="2.30.29.30">
    <property type="entry name" value="Pleckstrin-homology domain (PH domain)/Phosphotyrosine-binding domain (PTB)"/>
    <property type="match status" value="1"/>
</dbReference>
<dbReference type="SUPFAM" id="SSF48403">
    <property type="entry name" value="Ankyrin repeat"/>
    <property type="match status" value="1"/>
</dbReference>
<dbReference type="SMART" id="SM00295">
    <property type="entry name" value="B41"/>
    <property type="match status" value="1"/>
</dbReference>
<dbReference type="STRING" id="1890364.A0A2P6NC18"/>